<dbReference type="HOGENOM" id="CLU_082191_0_1_1"/>
<protein>
    <submittedName>
        <fullName evidence="2">LALA0S01e05534g1_1</fullName>
    </submittedName>
</protein>
<name>A0A0C7MXL3_9SACH</name>
<dbReference type="Pfam" id="PF12223">
    <property type="entry name" value="DUF3602"/>
    <property type="match status" value="2"/>
</dbReference>
<dbReference type="OrthoDB" id="3063476at2759"/>
<evidence type="ECO:0000256" key="1">
    <source>
        <dbReference type="SAM" id="MobiDB-lite"/>
    </source>
</evidence>
<dbReference type="PANTHER" id="PTHR34693:SF1">
    <property type="entry name" value="PROTEIN PAR32"/>
    <property type="match status" value="1"/>
</dbReference>
<dbReference type="RefSeq" id="XP_022626455.1">
    <property type="nucleotide sequence ID" value="XM_022774349.1"/>
</dbReference>
<dbReference type="PANTHER" id="PTHR34693">
    <property type="entry name" value="PROTEIN PAR32"/>
    <property type="match status" value="1"/>
</dbReference>
<organism evidence="2 3">
    <name type="scientific">Lachancea lanzarotensis</name>
    <dbReference type="NCBI Taxonomy" id="1245769"/>
    <lineage>
        <taxon>Eukaryota</taxon>
        <taxon>Fungi</taxon>
        <taxon>Dikarya</taxon>
        <taxon>Ascomycota</taxon>
        <taxon>Saccharomycotina</taxon>
        <taxon>Saccharomycetes</taxon>
        <taxon>Saccharomycetales</taxon>
        <taxon>Saccharomycetaceae</taxon>
        <taxon>Lachancea</taxon>
    </lineage>
</organism>
<feature type="compositionally biased region" description="Polar residues" evidence="1">
    <location>
        <begin position="28"/>
        <end position="38"/>
    </location>
</feature>
<keyword evidence="3" id="KW-1185">Reference proteome</keyword>
<dbReference type="GeneID" id="34683586"/>
<accession>A0A0C7MXL3</accession>
<reference evidence="2 3" key="1">
    <citation type="submission" date="2014-12" db="EMBL/GenBank/DDBJ databases">
        <authorList>
            <person name="Neuveglise Cecile"/>
        </authorList>
    </citation>
    <scope>NUCLEOTIDE SEQUENCE [LARGE SCALE GENOMIC DNA]</scope>
    <source>
        <strain evidence="2 3">CBS 12615</strain>
    </source>
</reference>
<feature type="region of interest" description="Disordered" evidence="1">
    <location>
        <begin position="1"/>
        <end position="166"/>
    </location>
</feature>
<feature type="compositionally biased region" description="Acidic residues" evidence="1">
    <location>
        <begin position="67"/>
        <end position="79"/>
    </location>
</feature>
<gene>
    <name evidence="2" type="ORF">LALA0_S01e05534g</name>
</gene>
<evidence type="ECO:0000313" key="3">
    <source>
        <dbReference type="Proteomes" id="UP000054304"/>
    </source>
</evidence>
<dbReference type="AlphaFoldDB" id="A0A0C7MXL3"/>
<dbReference type="InterPro" id="IPR022024">
    <property type="entry name" value="DUF3602"/>
</dbReference>
<dbReference type="Proteomes" id="UP000054304">
    <property type="component" value="Unassembled WGS sequence"/>
</dbReference>
<sequence>MGEDFSVFTGRGGAGNIVSSAEKPSPKIVSQGSQTPSLLQPVFSTGRGGAGNMRKNVDKNLTRQAQDVDDFIPPIEEDDRNLNADTALDPLKSRNSNSARPLGSKKNSLKAKSSRPENSPQSFSIGRGGAGNILSPSNSKKSRNGSKDQKRAQNKGFWHSVKSFFK</sequence>
<evidence type="ECO:0000313" key="2">
    <source>
        <dbReference type="EMBL" id="CEP60210.1"/>
    </source>
</evidence>
<dbReference type="EMBL" id="LN736360">
    <property type="protein sequence ID" value="CEP60210.1"/>
    <property type="molecule type" value="Genomic_DNA"/>
</dbReference>
<proteinExistence type="predicted"/>
<dbReference type="InterPro" id="IPR053203">
    <property type="entry name" value="Cisplatin_resist-associated"/>
</dbReference>